<dbReference type="GO" id="GO:0005524">
    <property type="term" value="F:ATP binding"/>
    <property type="evidence" value="ECO:0007669"/>
    <property type="project" value="UniProtKB-KW"/>
</dbReference>
<evidence type="ECO:0000256" key="8">
    <source>
        <dbReference type="RuleBase" id="RU000532"/>
    </source>
</evidence>
<dbReference type="PIRSF" id="PIRSF000724">
    <property type="entry name" value="Pgk"/>
    <property type="match status" value="1"/>
</dbReference>
<dbReference type="Pfam" id="PF00162">
    <property type="entry name" value="PGK"/>
    <property type="match status" value="2"/>
</dbReference>
<sequence length="341" mass="37908">MNLPLLSDFNFQGKKVLVRCDFDVPVENGIIVDDSRIKECLPTIQYLLEQNASEVILLGHLGRPEGKAVEEFSLKPVAERLNKLLNLQFQVSNFQLGNFSAFKIKDNVYLLENLRFDKGEEENDEGFARELAGLGDFYVNEAFAVSHREHASIVGVPKFLPHCTGLHFTSEVENLSRVLEKPEKPLVFVIGGAKPETKLVYIEDFSRIVNTVLAGGILVRERDRVRVRENIIFANLTDDGFDINEESIKEFADIIKNAGTIVWNGPMGKYEVPEGQEGTRRVGEAIANSFAFKVVGGGDTITALKKFNLIDKMDYVSTGGGAMLEFLAKGTLPGIKVLINK</sequence>
<keyword evidence="5 8" id="KW-0418">Kinase</keyword>
<dbReference type="GO" id="GO:0006096">
    <property type="term" value="P:glycolytic process"/>
    <property type="evidence" value="ECO:0007669"/>
    <property type="project" value="InterPro"/>
</dbReference>
<evidence type="ECO:0000256" key="3">
    <source>
        <dbReference type="ARBA" id="ARBA00022679"/>
    </source>
</evidence>
<reference evidence="10" key="1">
    <citation type="submission" date="2017-09" db="EMBL/GenBank/DDBJ databases">
        <title>Depth-based differentiation of microbial function through sediment-hosted aquifers and enrichment of novel symbionts in the deep terrestrial subsurface.</title>
        <authorList>
            <person name="Probst A.J."/>
            <person name="Ladd B."/>
            <person name="Jarett J.K."/>
            <person name="Geller-Mcgrath D.E."/>
            <person name="Sieber C.M.K."/>
            <person name="Emerson J.B."/>
            <person name="Anantharaman K."/>
            <person name="Thomas B.C."/>
            <person name="Malmstrom R."/>
            <person name="Stieglmeier M."/>
            <person name="Klingl A."/>
            <person name="Woyke T."/>
            <person name="Ryan C.M."/>
            <person name="Banfield J.F."/>
        </authorList>
    </citation>
    <scope>NUCLEOTIDE SEQUENCE [LARGE SCALE GENOMIC DNA]</scope>
</reference>
<dbReference type="GO" id="GO:0043531">
    <property type="term" value="F:ADP binding"/>
    <property type="evidence" value="ECO:0007669"/>
    <property type="project" value="TreeGrafter"/>
</dbReference>
<feature type="binding site" evidence="7">
    <location>
        <position position="198"/>
    </location>
    <ligand>
        <name>ATP</name>
        <dbReference type="ChEBI" id="CHEBI:30616"/>
    </ligand>
</feature>
<dbReference type="PANTHER" id="PTHR11406">
    <property type="entry name" value="PHOSPHOGLYCERATE KINASE"/>
    <property type="match status" value="1"/>
</dbReference>
<gene>
    <name evidence="9" type="primary">pgk</name>
    <name evidence="9" type="ORF">COT64_00275</name>
</gene>
<accession>A0A2H0WQG4</accession>
<feature type="binding site" evidence="7">
    <location>
        <begin position="297"/>
        <end position="300"/>
    </location>
    <ligand>
        <name>ATP</name>
        <dbReference type="ChEBI" id="CHEBI:30616"/>
    </ligand>
</feature>
<dbReference type="GO" id="GO:0006094">
    <property type="term" value="P:gluconeogenesis"/>
    <property type="evidence" value="ECO:0007669"/>
    <property type="project" value="TreeGrafter"/>
</dbReference>
<dbReference type="PRINTS" id="PR00477">
    <property type="entry name" value="PHGLYCKINASE"/>
</dbReference>
<dbReference type="InterPro" id="IPR001576">
    <property type="entry name" value="Phosphoglycerate_kinase"/>
</dbReference>
<evidence type="ECO:0000313" key="9">
    <source>
        <dbReference type="EMBL" id="PIS14904.1"/>
    </source>
</evidence>
<dbReference type="PANTHER" id="PTHR11406:SF23">
    <property type="entry name" value="PHOSPHOGLYCERATE KINASE 1, CHLOROPLASTIC-RELATED"/>
    <property type="match status" value="1"/>
</dbReference>
<dbReference type="Gene3D" id="3.40.50.1260">
    <property type="entry name" value="Phosphoglycerate kinase, N-terminal domain"/>
    <property type="match status" value="3"/>
</dbReference>
<dbReference type="EC" id="2.7.2.3" evidence="2 8"/>
<keyword evidence="6 7" id="KW-0067">ATP-binding</keyword>
<feature type="binding site" evidence="7">
    <location>
        <position position="240"/>
    </location>
    <ligand>
        <name>ATP</name>
        <dbReference type="ChEBI" id="CHEBI:30616"/>
    </ligand>
</feature>
<comment type="caution">
    <text evidence="9">The sequence shown here is derived from an EMBL/GenBank/DDBJ whole genome shotgun (WGS) entry which is preliminary data.</text>
</comment>
<dbReference type="SUPFAM" id="SSF53748">
    <property type="entry name" value="Phosphoglycerate kinase"/>
    <property type="match status" value="1"/>
</dbReference>
<comment type="catalytic activity">
    <reaction evidence="1 8">
        <text>(2R)-3-phosphoglycerate + ATP = (2R)-3-phospho-glyceroyl phosphate + ADP</text>
        <dbReference type="Rhea" id="RHEA:14801"/>
        <dbReference type="ChEBI" id="CHEBI:30616"/>
        <dbReference type="ChEBI" id="CHEBI:57604"/>
        <dbReference type="ChEBI" id="CHEBI:58272"/>
        <dbReference type="ChEBI" id="CHEBI:456216"/>
        <dbReference type="EC" id="2.7.2.3"/>
    </reaction>
</comment>
<dbReference type="AlphaFoldDB" id="A0A2H0WQG4"/>
<dbReference type="GO" id="GO:0005829">
    <property type="term" value="C:cytosol"/>
    <property type="evidence" value="ECO:0007669"/>
    <property type="project" value="TreeGrafter"/>
</dbReference>
<evidence type="ECO:0000256" key="1">
    <source>
        <dbReference type="ARBA" id="ARBA00000642"/>
    </source>
</evidence>
<proteinExistence type="inferred from homology"/>
<dbReference type="Proteomes" id="UP000230775">
    <property type="component" value="Unassembled WGS sequence"/>
</dbReference>
<dbReference type="InterPro" id="IPR015824">
    <property type="entry name" value="Phosphoglycerate_kinase_N"/>
</dbReference>
<evidence type="ECO:0000256" key="5">
    <source>
        <dbReference type="ARBA" id="ARBA00022777"/>
    </source>
</evidence>
<keyword evidence="3 8" id="KW-0808">Transferase</keyword>
<protein>
    <recommendedName>
        <fullName evidence="2 8">Phosphoglycerate kinase</fullName>
        <ecNumber evidence="2 8">2.7.2.3</ecNumber>
    </recommendedName>
</protein>
<evidence type="ECO:0000256" key="7">
    <source>
        <dbReference type="PIRSR" id="PIRSR000724-2"/>
    </source>
</evidence>
<name>A0A2H0WQG4_9BACT</name>
<feature type="binding site" evidence="7">
    <location>
        <position position="271"/>
    </location>
    <ligand>
        <name>ATP</name>
        <dbReference type="ChEBI" id="CHEBI:30616"/>
    </ligand>
</feature>
<dbReference type="InterPro" id="IPR036043">
    <property type="entry name" value="Phosphoglycerate_kinase_sf"/>
</dbReference>
<dbReference type="EMBL" id="PEZI01000006">
    <property type="protein sequence ID" value="PIS14904.1"/>
    <property type="molecule type" value="Genomic_DNA"/>
</dbReference>
<evidence type="ECO:0000256" key="4">
    <source>
        <dbReference type="ARBA" id="ARBA00022741"/>
    </source>
</evidence>
<evidence type="ECO:0000256" key="6">
    <source>
        <dbReference type="ARBA" id="ARBA00022840"/>
    </source>
</evidence>
<evidence type="ECO:0000313" key="10">
    <source>
        <dbReference type="Proteomes" id="UP000230775"/>
    </source>
</evidence>
<keyword evidence="4" id="KW-0547">Nucleotide-binding</keyword>
<comment type="similarity">
    <text evidence="8">Belongs to the phosphoglycerate kinase family.</text>
</comment>
<dbReference type="GO" id="GO:0004618">
    <property type="term" value="F:phosphoglycerate kinase activity"/>
    <property type="evidence" value="ECO:0007669"/>
    <property type="project" value="UniProtKB-EC"/>
</dbReference>
<evidence type="ECO:0000256" key="2">
    <source>
        <dbReference type="ARBA" id="ARBA00013061"/>
    </source>
</evidence>
<organism evidence="9 10">
    <name type="scientific">Candidatus Shapirobacteria bacterium CG09_land_8_20_14_0_10_39_12</name>
    <dbReference type="NCBI Taxonomy" id="1974885"/>
    <lineage>
        <taxon>Bacteria</taxon>
        <taxon>Candidatus Shapironibacteriota</taxon>
    </lineage>
</organism>